<dbReference type="Proteomes" id="UP001061298">
    <property type="component" value="Chromosome"/>
</dbReference>
<keyword evidence="1" id="KW-1133">Transmembrane helix</keyword>
<accession>A0ABY6E046</accession>
<evidence type="ECO:0000313" key="2">
    <source>
        <dbReference type="EMBL" id="UXY20035.1"/>
    </source>
</evidence>
<protein>
    <recommendedName>
        <fullName evidence="4">Integral membrane protein</fullName>
    </recommendedName>
</protein>
<sequence length="153" mass="16764">MTEKLFRPMRTRPWPERWLIRLLGAALAAGAYLLCLPWDLRNRATAAGATEETTPVTVVGVLFLALTLLLLAAYFGHWDDLGWPLLLVAAPPATLMHVSLRAHPGPDASLWPLAWGFFTLLIAAGVLVAAGVARAFRGEWAKEKEELTLTNPL</sequence>
<gene>
    <name evidence="2" type="ORF">N8I84_15895</name>
</gene>
<feature type="transmembrane region" description="Helical" evidence="1">
    <location>
        <begin position="53"/>
        <end position="74"/>
    </location>
</feature>
<dbReference type="RefSeq" id="WP_263230153.1">
    <property type="nucleotide sequence ID" value="NZ_CP106793.1"/>
</dbReference>
<keyword evidence="1" id="KW-0812">Transmembrane</keyword>
<evidence type="ECO:0008006" key="4">
    <source>
        <dbReference type="Google" id="ProtNLM"/>
    </source>
</evidence>
<feature type="transmembrane region" description="Helical" evidence="1">
    <location>
        <begin position="81"/>
        <end position="100"/>
    </location>
</feature>
<keyword evidence="3" id="KW-1185">Reference proteome</keyword>
<feature type="transmembrane region" description="Helical" evidence="1">
    <location>
        <begin position="112"/>
        <end position="136"/>
    </location>
</feature>
<keyword evidence="1" id="KW-0472">Membrane</keyword>
<evidence type="ECO:0000256" key="1">
    <source>
        <dbReference type="SAM" id="Phobius"/>
    </source>
</evidence>
<dbReference type="EMBL" id="CP106793">
    <property type="protein sequence ID" value="UXY20035.1"/>
    <property type="molecule type" value="Genomic_DNA"/>
</dbReference>
<organism evidence="2 3">
    <name type="scientific">Streptomyces cynarae</name>
    <dbReference type="NCBI Taxonomy" id="2981134"/>
    <lineage>
        <taxon>Bacteria</taxon>
        <taxon>Bacillati</taxon>
        <taxon>Actinomycetota</taxon>
        <taxon>Actinomycetes</taxon>
        <taxon>Kitasatosporales</taxon>
        <taxon>Streptomycetaceae</taxon>
        <taxon>Streptomyces</taxon>
    </lineage>
</organism>
<evidence type="ECO:0000313" key="3">
    <source>
        <dbReference type="Proteomes" id="UP001061298"/>
    </source>
</evidence>
<name>A0ABY6E046_9ACTN</name>
<proteinExistence type="predicted"/>
<reference evidence="2" key="1">
    <citation type="submission" date="2022-10" db="EMBL/GenBank/DDBJ databases">
        <authorList>
            <person name="Mo P."/>
        </authorList>
    </citation>
    <scope>NUCLEOTIDE SEQUENCE</scope>
    <source>
        <strain evidence="2">HUAS 13-4</strain>
    </source>
</reference>